<keyword evidence="2" id="KW-1185">Reference proteome</keyword>
<reference evidence="1 2" key="1">
    <citation type="submission" date="2020-06" db="EMBL/GenBank/DDBJ databases">
        <title>Description of novel acetic acid bacteria.</title>
        <authorList>
            <person name="Sombolestani A."/>
        </authorList>
    </citation>
    <scope>NUCLEOTIDE SEQUENCE [LARGE SCALE GENOMIC DNA]</scope>
    <source>
        <strain evidence="1 2">LMG 27010</strain>
    </source>
</reference>
<accession>A0A850P7N8</accession>
<comment type="caution">
    <text evidence="1">The sequence shown here is derived from an EMBL/GenBank/DDBJ whole genome shotgun (WGS) entry which is preliminary data.</text>
</comment>
<dbReference type="Proteomes" id="UP000585665">
    <property type="component" value="Unassembled WGS sequence"/>
</dbReference>
<name>A0A850P7N8_9PROT</name>
<dbReference type="RefSeq" id="WP_176612046.1">
    <property type="nucleotide sequence ID" value="NZ_JABXXR010000001.1"/>
</dbReference>
<sequence length="64" mass="6947">MTDTSTPVTPELRDAALRLVSSCRDLAWGPDTTSLAAEMELIARLSELGNALGYRVAWTRTTPP</sequence>
<proteinExistence type="predicted"/>
<gene>
    <name evidence="1" type="ORF">HUK82_00385</name>
</gene>
<organism evidence="1 2">
    <name type="scientific">Ameyamaea chiangmaiensis</name>
    <dbReference type="NCBI Taxonomy" id="442969"/>
    <lineage>
        <taxon>Bacteria</taxon>
        <taxon>Pseudomonadati</taxon>
        <taxon>Pseudomonadota</taxon>
        <taxon>Alphaproteobacteria</taxon>
        <taxon>Acetobacterales</taxon>
        <taxon>Acetobacteraceae</taxon>
        <taxon>Ameyamaea</taxon>
    </lineage>
</organism>
<protein>
    <submittedName>
        <fullName evidence="1">Uncharacterized protein</fullName>
    </submittedName>
</protein>
<dbReference type="EMBL" id="JABXXR010000001">
    <property type="protein sequence ID" value="NVN39023.1"/>
    <property type="molecule type" value="Genomic_DNA"/>
</dbReference>
<evidence type="ECO:0000313" key="1">
    <source>
        <dbReference type="EMBL" id="NVN39023.1"/>
    </source>
</evidence>
<evidence type="ECO:0000313" key="2">
    <source>
        <dbReference type="Proteomes" id="UP000585665"/>
    </source>
</evidence>
<dbReference type="AlphaFoldDB" id="A0A850P7N8"/>